<evidence type="ECO:0008006" key="3">
    <source>
        <dbReference type="Google" id="ProtNLM"/>
    </source>
</evidence>
<protein>
    <recommendedName>
        <fullName evidence="3">DUF3830 family protein</fullName>
    </recommendedName>
</protein>
<name>A0ABY5INZ3_9FLAO</name>
<evidence type="ECO:0000313" key="1">
    <source>
        <dbReference type="EMBL" id="UUC44558.1"/>
    </source>
</evidence>
<reference evidence="1" key="1">
    <citation type="submission" date="2022-07" db="EMBL/GenBank/DDBJ databases">
        <title>Isolation, identification, and degradation of a PFOSA degrading strain from sewage treatment plant.</title>
        <authorList>
            <person name="Zhang L."/>
            <person name="Huo Y."/>
        </authorList>
    </citation>
    <scope>NUCLEOTIDE SEQUENCE</scope>
    <source>
        <strain evidence="1">C1</strain>
    </source>
</reference>
<gene>
    <name evidence="1" type="ORF">NOX80_13060</name>
</gene>
<keyword evidence="2" id="KW-1185">Reference proteome</keyword>
<accession>A0ABY5INZ3</accession>
<organism evidence="1 2">
    <name type="scientific">Flavobacterium cerinum</name>
    <dbReference type="NCBI Taxonomy" id="2502784"/>
    <lineage>
        <taxon>Bacteria</taxon>
        <taxon>Pseudomonadati</taxon>
        <taxon>Bacteroidota</taxon>
        <taxon>Flavobacteriia</taxon>
        <taxon>Flavobacteriales</taxon>
        <taxon>Flavobacteriaceae</taxon>
        <taxon>Flavobacterium</taxon>
    </lineage>
</organism>
<evidence type="ECO:0000313" key="2">
    <source>
        <dbReference type="Proteomes" id="UP001059844"/>
    </source>
</evidence>
<dbReference type="RefSeq" id="WP_256550236.1">
    <property type="nucleotide sequence ID" value="NZ_CP101751.1"/>
</dbReference>
<dbReference type="EMBL" id="CP101751">
    <property type="protein sequence ID" value="UUC44558.1"/>
    <property type="molecule type" value="Genomic_DNA"/>
</dbReference>
<sequence>METVKYKDWEFEVDRELTIKTYKNVTISGAESCICDDCKNYILYRDTVFPEEIKQLFNDLGIDLKKEVEIVSYETLPNGFQRIGGWFHFKGKLLNGNNCYIPIPDGYGFTIYMTKVVDDFSIGFTKANALTFFEKTEDLVQVEFLTSIPMNKQEEIKN</sequence>
<proteinExistence type="predicted"/>
<dbReference type="Proteomes" id="UP001059844">
    <property type="component" value="Chromosome"/>
</dbReference>